<dbReference type="AlphaFoldDB" id="A0A375H6Q0"/>
<evidence type="ECO:0000313" key="5">
    <source>
        <dbReference type="Proteomes" id="UP000256710"/>
    </source>
</evidence>
<organism evidence="3 4">
    <name type="scientific">Cupriavidus neocaledonicus</name>
    <dbReference type="NCBI Taxonomy" id="1040979"/>
    <lineage>
        <taxon>Bacteria</taxon>
        <taxon>Pseudomonadati</taxon>
        <taxon>Pseudomonadota</taxon>
        <taxon>Betaproteobacteria</taxon>
        <taxon>Burkholderiales</taxon>
        <taxon>Burkholderiaceae</taxon>
        <taxon>Cupriavidus</taxon>
    </lineage>
</organism>
<dbReference type="EMBL" id="LT984806">
    <property type="protein sequence ID" value="SPD47834.1"/>
    <property type="molecule type" value="Genomic_DNA"/>
</dbReference>
<accession>A0A375H6Q0</accession>
<dbReference type="EMBL" id="OFTC01000016">
    <property type="protein sequence ID" value="SOZ35868.1"/>
    <property type="molecule type" value="Genomic_DNA"/>
</dbReference>
<dbReference type="Proteomes" id="UP000256710">
    <property type="component" value="Unassembled WGS sequence"/>
</dbReference>
<keyword evidence="5" id="KW-1185">Reference proteome</keyword>
<evidence type="ECO:0000313" key="4">
    <source>
        <dbReference type="Proteomes" id="UP000255168"/>
    </source>
</evidence>
<evidence type="ECO:0000313" key="3">
    <source>
        <dbReference type="EMBL" id="SPD47834.1"/>
    </source>
</evidence>
<evidence type="ECO:0000313" key="2">
    <source>
        <dbReference type="EMBL" id="SOZ35868.1"/>
    </source>
</evidence>
<sequence>MGAPSRFSQARISFNGEDTRERYPKPRYITVGTRDDRMVVMVGATRGEAHKLDDIEV</sequence>
<dbReference type="Proteomes" id="UP000255168">
    <property type="component" value="Chromosome I"/>
</dbReference>
<name>A0A375H6Q0_9BURK</name>
<reference evidence="4 5" key="1">
    <citation type="submission" date="2018-01" db="EMBL/GenBank/DDBJ databases">
        <authorList>
            <person name="Clerissi C."/>
        </authorList>
    </citation>
    <scope>NUCLEOTIDE SEQUENCE [LARGE SCALE GENOMIC DNA]</scope>
    <source>
        <strain evidence="2">Cupriavidus taiwanensis STM 6082</strain>
        <strain evidence="3">Cupriavidus taiwanensis STM 6160</strain>
    </source>
</reference>
<feature type="region of interest" description="Disordered" evidence="1">
    <location>
        <begin position="1"/>
        <end position="21"/>
    </location>
</feature>
<gene>
    <name evidence="2" type="ORF">CBM2605_A230123</name>
    <name evidence="3" type="ORF">CBM2607_12774</name>
</gene>
<protein>
    <submittedName>
        <fullName evidence="3">Uncharacterized protein</fullName>
    </submittedName>
</protein>
<evidence type="ECO:0000256" key="1">
    <source>
        <dbReference type="SAM" id="MobiDB-lite"/>
    </source>
</evidence>
<proteinExistence type="predicted"/>
<feature type="compositionally biased region" description="Polar residues" evidence="1">
    <location>
        <begin position="1"/>
        <end position="12"/>
    </location>
</feature>